<feature type="compositionally biased region" description="Basic residues" evidence="1">
    <location>
        <begin position="62"/>
        <end position="84"/>
    </location>
</feature>
<dbReference type="GeneID" id="14693901"/>
<dbReference type="OMA" id="STKEYCA"/>
<dbReference type="EMBL" id="DF157103">
    <property type="protein sequence ID" value="GAB67532.1"/>
    <property type="molecule type" value="Genomic_DNA"/>
</dbReference>
<evidence type="ECO:0000256" key="1">
    <source>
        <dbReference type="SAM" id="MobiDB-lite"/>
    </source>
</evidence>
<keyword evidence="2" id="KW-0812">Transmembrane</keyword>
<dbReference type="VEuPathDB" id="PlasmoDB:PCYB_115520"/>
<reference evidence="3 4" key="1">
    <citation type="journal article" date="2012" name="Nat. Genet.">
        <title>Plasmodium cynomolgi genome sequences provide insight into Plasmodium vivax and the monkey malaria clade.</title>
        <authorList>
            <person name="Tachibana S."/>
            <person name="Sullivan S.A."/>
            <person name="Kawai S."/>
            <person name="Nakamura S."/>
            <person name="Kim H.R."/>
            <person name="Goto N."/>
            <person name="Arisue N."/>
            <person name="Palacpac N.M.Q."/>
            <person name="Honma H."/>
            <person name="Yagi M."/>
            <person name="Tougan T."/>
            <person name="Katakai Y."/>
            <person name="Kaneko O."/>
            <person name="Mita T."/>
            <person name="Kita K."/>
            <person name="Yasutomi Y."/>
            <person name="Sutton P.L."/>
            <person name="Shakhbatyan R."/>
            <person name="Horii T."/>
            <person name="Yasunaga T."/>
            <person name="Barnwell J.W."/>
            <person name="Escalante A.A."/>
            <person name="Carlton J.M."/>
            <person name="Tanabe K."/>
        </authorList>
    </citation>
    <scope>NUCLEOTIDE SEQUENCE [LARGE SCALE GENOMIC DNA]</scope>
    <source>
        <strain evidence="3 4">B</strain>
    </source>
</reference>
<feature type="transmembrane region" description="Helical" evidence="2">
    <location>
        <begin position="236"/>
        <end position="253"/>
    </location>
</feature>
<dbReference type="KEGG" id="pcy:PCYB_115520"/>
<protein>
    <submittedName>
        <fullName evidence="3">Uncharacterized protein</fullName>
    </submittedName>
</protein>
<feature type="compositionally biased region" description="Basic and acidic residues" evidence="1">
    <location>
        <begin position="52"/>
        <end position="61"/>
    </location>
</feature>
<evidence type="ECO:0000313" key="4">
    <source>
        <dbReference type="Proteomes" id="UP000006319"/>
    </source>
</evidence>
<keyword evidence="2" id="KW-1133">Transmembrane helix</keyword>
<dbReference type="Proteomes" id="UP000006319">
    <property type="component" value="Chromosome 11"/>
</dbReference>
<keyword evidence="4" id="KW-1185">Reference proteome</keyword>
<sequence>DKLGTSLVKNVTSNGEFALRTQRLLGESRLSRDSLLLDSFYDDDELFDYDGDHKSKRDVKDRHHRHRHSQRHKHRHSHRHSTSRSKREEKKNEDDVLSLSQFNIDEDDDEKVEENVLSRLRSNDYDDVINLTNARRSNSRHRISSMDIDLRPGHEDDLIVKRRKGSSGVTRKADSYGDKKIHDTLSSLDDYRDYQWRGRRPRKRGSGSTAAKVLGAMGALALSHHFMGFFLTTSNVVTLPLAASACVLGGILYKKNKDKNKYRRHPGRSITY</sequence>
<accession>K6VE62</accession>
<dbReference type="OrthoDB" id="386998at2759"/>
<proteinExistence type="predicted"/>
<dbReference type="AlphaFoldDB" id="K6VE62"/>
<organism evidence="3 4">
    <name type="scientific">Plasmodium cynomolgi (strain B)</name>
    <dbReference type="NCBI Taxonomy" id="1120755"/>
    <lineage>
        <taxon>Eukaryota</taxon>
        <taxon>Sar</taxon>
        <taxon>Alveolata</taxon>
        <taxon>Apicomplexa</taxon>
        <taxon>Aconoidasida</taxon>
        <taxon>Haemosporida</taxon>
        <taxon>Plasmodiidae</taxon>
        <taxon>Plasmodium</taxon>
        <taxon>Plasmodium (Plasmodium)</taxon>
    </lineage>
</organism>
<feature type="region of interest" description="Disordered" evidence="1">
    <location>
        <begin position="52"/>
        <end position="100"/>
    </location>
</feature>
<evidence type="ECO:0000256" key="2">
    <source>
        <dbReference type="SAM" id="Phobius"/>
    </source>
</evidence>
<dbReference type="RefSeq" id="XP_004223479.1">
    <property type="nucleotide sequence ID" value="XM_004223431.1"/>
</dbReference>
<feature type="non-terminal residue" evidence="3">
    <location>
        <position position="1"/>
    </location>
</feature>
<keyword evidence="2" id="KW-0472">Membrane</keyword>
<feature type="compositionally biased region" description="Basic and acidic residues" evidence="1">
    <location>
        <begin position="85"/>
        <end position="94"/>
    </location>
</feature>
<name>K6VE62_PLACD</name>
<gene>
    <name evidence="3" type="ORF">PCYB_115520</name>
</gene>
<evidence type="ECO:0000313" key="3">
    <source>
        <dbReference type="EMBL" id="GAB67532.1"/>
    </source>
</evidence>